<dbReference type="AlphaFoldDB" id="A0A182SEH4"/>
<dbReference type="VEuPathDB" id="VectorBase:AMAM005156"/>
<dbReference type="FunFam" id="1.20.120.1080:FF:000002">
    <property type="entry name" value="Putative ATP-dependent RNA helicase DHX36"/>
    <property type="match status" value="1"/>
</dbReference>
<dbReference type="GO" id="GO:0005634">
    <property type="term" value="C:nucleus"/>
    <property type="evidence" value="ECO:0007669"/>
    <property type="project" value="TreeGrafter"/>
</dbReference>
<sequence length="406" mass="45930">MIEPYCEEIRGRYSAPVLRALQNPGSENNQNELIVELLYYITSTKPNGAILVFLPSLAQISDVYRMIREHRMLSQAQLVVYPLHSKLPSKDQTIVFDRPPDGVRKIILSTNIAETSITINDIVYVINAGRHKLNMYENGVSVLRDEWISTSNEIQRKGRAGRVQAGVCYHLYSRARRRTMLENVPPEIIRVALDEVILQIKILQLGDARAFMEHLLDKPSEEVIDKSLKLLNGLNAIDNEEKLTPLGYHLARLPMDPRTGKMILLASIFSCIDPITSIAASLTFKNAFYKPLGKEKEVDRIKRNFANDSASDHIMLANVIAEWRKQSNKGGFCGKNFLNNATLQQLTNMKGQFCEYLCRTKFMAGSQAESKQDNLHSDNVELLRAIVGAGLYPNVAFVRKVIRSRN</sequence>
<dbReference type="EnsemblMetazoa" id="AMAM005156-RA">
    <property type="protein sequence ID" value="AMAM005156-PA"/>
    <property type="gene ID" value="AMAM005156"/>
</dbReference>
<keyword evidence="1" id="KW-0547">Nucleotide-binding</keyword>
<dbReference type="GO" id="GO:0003724">
    <property type="term" value="F:RNA helicase activity"/>
    <property type="evidence" value="ECO:0007669"/>
    <property type="project" value="TreeGrafter"/>
</dbReference>
<dbReference type="GO" id="GO:0005524">
    <property type="term" value="F:ATP binding"/>
    <property type="evidence" value="ECO:0007669"/>
    <property type="project" value="UniProtKB-KW"/>
</dbReference>
<dbReference type="GO" id="GO:0003678">
    <property type="term" value="F:DNA helicase activity"/>
    <property type="evidence" value="ECO:0007669"/>
    <property type="project" value="TreeGrafter"/>
</dbReference>
<name>A0A182SEH4_9DIPT</name>
<dbReference type="GO" id="GO:0002151">
    <property type="term" value="F:G-quadruplex RNA binding"/>
    <property type="evidence" value="ECO:0007669"/>
    <property type="project" value="TreeGrafter"/>
</dbReference>
<dbReference type="Pfam" id="PF00271">
    <property type="entry name" value="Helicase_C"/>
    <property type="match status" value="1"/>
</dbReference>
<dbReference type="Gene3D" id="3.40.50.300">
    <property type="entry name" value="P-loop containing nucleotide triphosphate hydrolases"/>
    <property type="match status" value="1"/>
</dbReference>
<protein>
    <recommendedName>
        <fullName evidence="5">Helicase C-terminal domain-containing protein</fullName>
    </recommendedName>
</protein>
<dbReference type="PROSITE" id="PS51194">
    <property type="entry name" value="HELICASE_CTER"/>
    <property type="match status" value="1"/>
</dbReference>
<dbReference type="Pfam" id="PF04408">
    <property type="entry name" value="WHD_HA2"/>
    <property type="match status" value="1"/>
</dbReference>
<dbReference type="Proteomes" id="UP000075901">
    <property type="component" value="Unassembled WGS sequence"/>
</dbReference>
<dbReference type="SUPFAM" id="SSF52540">
    <property type="entry name" value="P-loop containing nucleoside triphosphate hydrolases"/>
    <property type="match status" value="1"/>
</dbReference>
<evidence type="ECO:0000256" key="1">
    <source>
        <dbReference type="ARBA" id="ARBA00022741"/>
    </source>
</evidence>
<evidence type="ECO:0000313" key="6">
    <source>
        <dbReference type="EnsemblMetazoa" id="AMAM005156-PA"/>
    </source>
</evidence>
<keyword evidence="7" id="KW-1185">Reference proteome</keyword>
<dbReference type="PANTHER" id="PTHR18934:SF237">
    <property type="entry name" value="ATP-DEPENDENT DNA_RNA HELICASE DHX36"/>
    <property type="match status" value="1"/>
</dbReference>
<dbReference type="InterPro" id="IPR048333">
    <property type="entry name" value="HA2_WH"/>
</dbReference>
<evidence type="ECO:0000256" key="4">
    <source>
        <dbReference type="ARBA" id="ARBA00022840"/>
    </source>
</evidence>
<evidence type="ECO:0000256" key="2">
    <source>
        <dbReference type="ARBA" id="ARBA00022801"/>
    </source>
</evidence>
<dbReference type="InterPro" id="IPR027417">
    <property type="entry name" value="P-loop_NTPase"/>
</dbReference>
<dbReference type="SMART" id="SM00847">
    <property type="entry name" value="HA2"/>
    <property type="match status" value="1"/>
</dbReference>
<dbReference type="InterPro" id="IPR001650">
    <property type="entry name" value="Helicase_C-like"/>
</dbReference>
<organism evidence="6 7">
    <name type="scientific">Anopheles maculatus</name>
    <dbReference type="NCBI Taxonomy" id="74869"/>
    <lineage>
        <taxon>Eukaryota</taxon>
        <taxon>Metazoa</taxon>
        <taxon>Ecdysozoa</taxon>
        <taxon>Arthropoda</taxon>
        <taxon>Hexapoda</taxon>
        <taxon>Insecta</taxon>
        <taxon>Pterygota</taxon>
        <taxon>Neoptera</taxon>
        <taxon>Endopterygota</taxon>
        <taxon>Diptera</taxon>
        <taxon>Nematocera</taxon>
        <taxon>Culicoidea</taxon>
        <taxon>Culicidae</taxon>
        <taxon>Anophelinae</taxon>
        <taxon>Anopheles</taxon>
        <taxon>Anopheles maculatus group</taxon>
    </lineage>
</organism>
<dbReference type="SMART" id="SM00490">
    <property type="entry name" value="HELICc"/>
    <property type="match status" value="1"/>
</dbReference>
<dbReference type="InterPro" id="IPR007502">
    <property type="entry name" value="Helicase-assoc_dom"/>
</dbReference>
<evidence type="ECO:0000259" key="5">
    <source>
        <dbReference type="PROSITE" id="PS51194"/>
    </source>
</evidence>
<dbReference type="Gene3D" id="1.20.120.1080">
    <property type="match status" value="1"/>
</dbReference>
<keyword evidence="3" id="KW-0347">Helicase</keyword>
<reference evidence="7" key="1">
    <citation type="submission" date="2013-09" db="EMBL/GenBank/DDBJ databases">
        <title>The Genome Sequence of Anopheles maculatus species B.</title>
        <authorList>
            <consortium name="The Broad Institute Genomics Platform"/>
            <person name="Neafsey D.E."/>
            <person name="Besansky N."/>
            <person name="Howell P."/>
            <person name="Walton C."/>
            <person name="Young S.K."/>
            <person name="Zeng Q."/>
            <person name="Gargeya S."/>
            <person name="Fitzgerald M."/>
            <person name="Haas B."/>
            <person name="Abouelleil A."/>
            <person name="Allen A.W."/>
            <person name="Alvarado L."/>
            <person name="Arachchi H.M."/>
            <person name="Berlin A.M."/>
            <person name="Chapman S.B."/>
            <person name="Gainer-Dewar J."/>
            <person name="Goldberg J."/>
            <person name="Griggs A."/>
            <person name="Gujja S."/>
            <person name="Hansen M."/>
            <person name="Howarth C."/>
            <person name="Imamovic A."/>
            <person name="Ireland A."/>
            <person name="Larimer J."/>
            <person name="McCowan C."/>
            <person name="Murphy C."/>
            <person name="Pearson M."/>
            <person name="Poon T.W."/>
            <person name="Priest M."/>
            <person name="Roberts A."/>
            <person name="Saif S."/>
            <person name="Shea T."/>
            <person name="Sisk P."/>
            <person name="Sykes S."/>
            <person name="Wortman J."/>
            <person name="Nusbaum C."/>
            <person name="Birren B."/>
        </authorList>
    </citation>
    <scope>NUCLEOTIDE SEQUENCE [LARGE SCALE GENOMIC DNA]</scope>
    <source>
        <strain evidence="7">maculatus3</strain>
    </source>
</reference>
<dbReference type="Pfam" id="PF21010">
    <property type="entry name" value="HA2_C"/>
    <property type="match status" value="1"/>
</dbReference>
<dbReference type="CDD" id="cd18791">
    <property type="entry name" value="SF2_C_RHA"/>
    <property type="match status" value="1"/>
</dbReference>
<dbReference type="GO" id="GO:0051880">
    <property type="term" value="F:G-quadruplex DNA binding"/>
    <property type="evidence" value="ECO:0007669"/>
    <property type="project" value="TreeGrafter"/>
</dbReference>
<keyword evidence="4" id="KW-0067">ATP-binding</keyword>
<keyword evidence="2" id="KW-0378">Hydrolase</keyword>
<evidence type="ECO:0000313" key="7">
    <source>
        <dbReference type="Proteomes" id="UP000075901"/>
    </source>
</evidence>
<dbReference type="FunFam" id="3.40.50.300:FF:001528">
    <property type="entry name" value="ATP-dependent RNA helicase YTHDC2"/>
    <property type="match status" value="1"/>
</dbReference>
<proteinExistence type="predicted"/>
<dbReference type="GO" id="GO:0005737">
    <property type="term" value="C:cytoplasm"/>
    <property type="evidence" value="ECO:0007669"/>
    <property type="project" value="TreeGrafter"/>
</dbReference>
<accession>A0A182SEH4</accession>
<dbReference type="PANTHER" id="PTHR18934">
    <property type="entry name" value="ATP-DEPENDENT RNA HELICASE"/>
    <property type="match status" value="1"/>
</dbReference>
<evidence type="ECO:0000256" key="3">
    <source>
        <dbReference type="ARBA" id="ARBA00022806"/>
    </source>
</evidence>
<dbReference type="GO" id="GO:0016787">
    <property type="term" value="F:hydrolase activity"/>
    <property type="evidence" value="ECO:0007669"/>
    <property type="project" value="UniProtKB-KW"/>
</dbReference>
<feature type="domain" description="Helicase C-terminal" evidence="5">
    <location>
        <begin position="33"/>
        <end position="204"/>
    </location>
</feature>
<reference evidence="6" key="2">
    <citation type="submission" date="2020-05" db="UniProtKB">
        <authorList>
            <consortium name="EnsemblMetazoa"/>
        </authorList>
    </citation>
    <scope>IDENTIFICATION</scope>
    <source>
        <strain evidence="6">maculatus3</strain>
    </source>
</reference>